<sequence>MEEGSGAVYRVGLWNKHDFQKAGAVARAKAPIEALNQKSGQQIASSKKKIARGTKVMDNAIAVGLRALRLGREFSLEQPANAASWRVTAAGCAWGMRGSEAGQGARENWRFLVSYPRAADVLERKCLRGRERRQLEGSRRVADSAKYPGALCRALSREVLAHALVSGITAGASEIEGALKELTEGHVKQAEVMAIEKDTETGDPTDELRKSARLKLQRLHSQLGQQPELSTTTP</sequence>
<evidence type="ECO:0000313" key="2">
    <source>
        <dbReference type="Proteomes" id="UP001189429"/>
    </source>
</evidence>
<keyword evidence="2" id="KW-1185">Reference proteome</keyword>
<proteinExistence type="predicted"/>
<evidence type="ECO:0000313" key="1">
    <source>
        <dbReference type="EMBL" id="CAK0829701.1"/>
    </source>
</evidence>
<protein>
    <submittedName>
        <fullName evidence="1">Uncharacterized protein</fullName>
    </submittedName>
</protein>
<accession>A0ABN9SCI7</accession>
<feature type="non-terminal residue" evidence="1">
    <location>
        <position position="234"/>
    </location>
</feature>
<organism evidence="1 2">
    <name type="scientific">Prorocentrum cordatum</name>
    <dbReference type="NCBI Taxonomy" id="2364126"/>
    <lineage>
        <taxon>Eukaryota</taxon>
        <taxon>Sar</taxon>
        <taxon>Alveolata</taxon>
        <taxon>Dinophyceae</taxon>
        <taxon>Prorocentrales</taxon>
        <taxon>Prorocentraceae</taxon>
        <taxon>Prorocentrum</taxon>
    </lineage>
</organism>
<dbReference type="EMBL" id="CAUYUJ010010557">
    <property type="protein sequence ID" value="CAK0829701.1"/>
    <property type="molecule type" value="Genomic_DNA"/>
</dbReference>
<name>A0ABN9SCI7_9DINO</name>
<gene>
    <name evidence="1" type="ORF">PCOR1329_LOCUS28555</name>
</gene>
<reference evidence="1" key="1">
    <citation type="submission" date="2023-10" db="EMBL/GenBank/DDBJ databases">
        <authorList>
            <person name="Chen Y."/>
            <person name="Shah S."/>
            <person name="Dougan E. K."/>
            <person name="Thang M."/>
            <person name="Chan C."/>
        </authorList>
    </citation>
    <scope>NUCLEOTIDE SEQUENCE [LARGE SCALE GENOMIC DNA]</scope>
</reference>
<dbReference type="Proteomes" id="UP001189429">
    <property type="component" value="Unassembled WGS sequence"/>
</dbReference>
<comment type="caution">
    <text evidence="1">The sequence shown here is derived from an EMBL/GenBank/DDBJ whole genome shotgun (WGS) entry which is preliminary data.</text>
</comment>